<feature type="domain" description="RING-type" evidence="3">
    <location>
        <begin position="316"/>
        <end position="355"/>
    </location>
</feature>
<keyword evidence="2" id="KW-0812">Transmembrane</keyword>
<evidence type="ECO:0000313" key="5">
    <source>
        <dbReference type="Proteomes" id="UP000692954"/>
    </source>
</evidence>
<dbReference type="PANTHER" id="PTHR12109">
    <property type="entry name" value="RING FINGER PROTEIN 141-RELATED"/>
    <property type="match status" value="1"/>
</dbReference>
<dbReference type="InterPro" id="IPR047126">
    <property type="entry name" value="RNF141-like"/>
</dbReference>
<keyword evidence="1" id="KW-0863">Zinc-finger</keyword>
<feature type="transmembrane region" description="Helical" evidence="2">
    <location>
        <begin position="20"/>
        <end position="40"/>
    </location>
</feature>
<evidence type="ECO:0000313" key="4">
    <source>
        <dbReference type="EMBL" id="CAD8051678.1"/>
    </source>
</evidence>
<keyword evidence="2" id="KW-1133">Transmembrane helix</keyword>
<evidence type="ECO:0000256" key="1">
    <source>
        <dbReference type="PROSITE-ProRule" id="PRU00175"/>
    </source>
</evidence>
<organism evidence="4 5">
    <name type="scientific">Paramecium sonneborni</name>
    <dbReference type="NCBI Taxonomy" id="65129"/>
    <lineage>
        <taxon>Eukaryota</taxon>
        <taxon>Sar</taxon>
        <taxon>Alveolata</taxon>
        <taxon>Ciliophora</taxon>
        <taxon>Intramacronucleata</taxon>
        <taxon>Oligohymenophorea</taxon>
        <taxon>Peniculida</taxon>
        <taxon>Parameciidae</taxon>
        <taxon>Paramecium</taxon>
    </lineage>
</organism>
<feature type="transmembrane region" description="Helical" evidence="2">
    <location>
        <begin position="153"/>
        <end position="174"/>
    </location>
</feature>
<reference evidence="4" key="1">
    <citation type="submission" date="2021-01" db="EMBL/GenBank/DDBJ databases">
        <authorList>
            <consortium name="Genoscope - CEA"/>
            <person name="William W."/>
        </authorList>
    </citation>
    <scope>NUCLEOTIDE SEQUENCE</scope>
</reference>
<feature type="transmembrane region" description="Helical" evidence="2">
    <location>
        <begin position="77"/>
        <end position="97"/>
    </location>
</feature>
<dbReference type="OrthoDB" id="310075at2759"/>
<dbReference type="GO" id="GO:0008270">
    <property type="term" value="F:zinc ion binding"/>
    <property type="evidence" value="ECO:0007669"/>
    <property type="project" value="UniProtKB-KW"/>
</dbReference>
<gene>
    <name evidence="4" type="ORF">PSON_ATCC_30995.1.T0060019</name>
</gene>
<dbReference type="PANTHER" id="PTHR12109:SF5">
    <property type="entry name" value="RING-TYPE DOMAIN-CONTAINING PROTEIN"/>
    <property type="match status" value="1"/>
</dbReference>
<keyword evidence="1" id="KW-0862">Zinc</keyword>
<evidence type="ECO:0000259" key="3">
    <source>
        <dbReference type="PROSITE" id="PS50089"/>
    </source>
</evidence>
<keyword evidence="1" id="KW-0479">Metal-binding</keyword>
<accession>A0A8S1K963</accession>
<proteinExistence type="predicted"/>
<comment type="caution">
    <text evidence="4">The sequence shown here is derived from an EMBL/GenBank/DDBJ whole genome shotgun (WGS) entry which is preliminary data.</text>
</comment>
<feature type="transmembrane region" description="Helical" evidence="2">
    <location>
        <begin position="47"/>
        <end position="65"/>
    </location>
</feature>
<dbReference type="PROSITE" id="PS50089">
    <property type="entry name" value="ZF_RING_2"/>
    <property type="match status" value="1"/>
</dbReference>
<keyword evidence="2" id="KW-0472">Membrane</keyword>
<sequence>MMMLFLIILKIKFNFAVGNSIFDIFFSTIFKIILLIHFRFKQIEIQCLGYAVLAYYLLRLFAILFSKFFLNVYIQRYHIYIQGIKTLLALQLMFIIFKWKGMIDWNWFVIFSVSWSLLVILFIFHLILILSIIEITHDYLLRRATKSQLIGSVWLILYFFSFSGIPMWFCYIICQNQEIINYPIRQSSLTLSIIVILQTFIIFIFSTVFRNHIKNYIQDISFEEEIKTSKNVQKQPKINNTLRISLPKKLIQISSTYFEYFKSSSQQIQQNQNVTNNNCSVINQKVKLNAFEFVARLDQIHSPEKESKLMQNDEKCQVCFLKEPQIVIFPCRHGGICKDCLKQWLQQSPNCYICRQKINQLCKVQKDETGNFTIMETVICYV</sequence>
<dbReference type="Pfam" id="PF13920">
    <property type="entry name" value="zf-C3HC4_3"/>
    <property type="match status" value="1"/>
</dbReference>
<evidence type="ECO:0000256" key="2">
    <source>
        <dbReference type="SAM" id="Phobius"/>
    </source>
</evidence>
<dbReference type="InterPro" id="IPR001841">
    <property type="entry name" value="Znf_RING"/>
</dbReference>
<feature type="transmembrane region" description="Helical" evidence="2">
    <location>
        <begin position="186"/>
        <end position="209"/>
    </location>
</feature>
<dbReference type="EMBL" id="CAJJDN010000006">
    <property type="protein sequence ID" value="CAD8051678.1"/>
    <property type="molecule type" value="Genomic_DNA"/>
</dbReference>
<protein>
    <recommendedName>
        <fullName evidence="3">RING-type domain-containing protein</fullName>
    </recommendedName>
</protein>
<dbReference type="AlphaFoldDB" id="A0A8S1K963"/>
<dbReference type="Proteomes" id="UP000692954">
    <property type="component" value="Unassembled WGS sequence"/>
</dbReference>
<keyword evidence="5" id="KW-1185">Reference proteome</keyword>
<feature type="transmembrane region" description="Helical" evidence="2">
    <location>
        <begin position="109"/>
        <end position="133"/>
    </location>
</feature>
<name>A0A8S1K963_9CILI</name>